<protein>
    <submittedName>
        <fullName evidence="1">Uncharacterized protein</fullName>
    </submittedName>
</protein>
<gene>
    <name evidence="1" type="ORF">GCM10010832_08620</name>
</gene>
<comment type="caution">
    <text evidence="1">The sequence shown here is derived from an EMBL/GenBank/DDBJ whole genome shotgun (WGS) entry which is preliminary data.</text>
</comment>
<evidence type="ECO:0000313" key="1">
    <source>
        <dbReference type="EMBL" id="GGE30412.1"/>
    </source>
</evidence>
<organism evidence="1 2">
    <name type="scientific">Psychroflexus planctonicus</name>
    <dbReference type="NCBI Taxonomy" id="1526575"/>
    <lineage>
        <taxon>Bacteria</taxon>
        <taxon>Pseudomonadati</taxon>
        <taxon>Bacteroidota</taxon>
        <taxon>Flavobacteriia</taxon>
        <taxon>Flavobacteriales</taxon>
        <taxon>Flavobacteriaceae</taxon>
        <taxon>Psychroflexus</taxon>
    </lineage>
</organism>
<keyword evidence="2" id="KW-1185">Reference proteome</keyword>
<dbReference type="Proteomes" id="UP000599179">
    <property type="component" value="Unassembled WGS sequence"/>
</dbReference>
<proteinExistence type="predicted"/>
<accession>A0ABQ1SFG6</accession>
<reference evidence="2" key="1">
    <citation type="journal article" date="2019" name="Int. J. Syst. Evol. Microbiol.">
        <title>The Global Catalogue of Microorganisms (GCM) 10K type strain sequencing project: providing services to taxonomists for standard genome sequencing and annotation.</title>
        <authorList>
            <consortium name="The Broad Institute Genomics Platform"/>
            <consortium name="The Broad Institute Genome Sequencing Center for Infectious Disease"/>
            <person name="Wu L."/>
            <person name="Ma J."/>
        </authorList>
    </citation>
    <scope>NUCLEOTIDE SEQUENCE [LARGE SCALE GENOMIC DNA]</scope>
    <source>
        <strain evidence="2">CGMCC 1.12931</strain>
    </source>
</reference>
<evidence type="ECO:0000313" key="2">
    <source>
        <dbReference type="Proteomes" id="UP000599179"/>
    </source>
</evidence>
<dbReference type="EMBL" id="BMGM01000003">
    <property type="protein sequence ID" value="GGE30412.1"/>
    <property type="molecule type" value="Genomic_DNA"/>
</dbReference>
<name>A0ABQ1SFG6_9FLAO</name>
<sequence>MFFKDCLGFEGMQKFDIRYEEPVCVTFLGSLNGRSFKKLDNKSWIVEVSSSEAY</sequence>